<evidence type="ECO:0000313" key="2">
    <source>
        <dbReference type="EMBL" id="EGG06566.1"/>
    </source>
</evidence>
<keyword evidence="1" id="KW-0812">Transmembrane</keyword>
<accession>F4RLN7</accession>
<dbReference type="GeneID" id="18934178"/>
<evidence type="ECO:0000313" key="3">
    <source>
        <dbReference type="Proteomes" id="UP000001072"/>
    </source>
</evidence>
<sequence length="60" mass="6679">MLSIIKPPVQLIISISALEVDNYSIPDRSSLSPSAYYHLQTVLFTGFIVILLFIPDPALF</sequence>
<dbReference type="RefSeq" id="XP_007410006.1">
    <property type="nucleotide sequence ID" value="XM_007409944.1"/>
</dbReference>
<name>F4RLN7_MELLP</name>
<gene>
    <name evidence="2" type="ORF">MELLADRAFT_86403</name>
</gene>
<feature type="transmembrane region" description="Helical" evidence="1">
    <location>
        <begin position="35"/>
        <end position="54"/>
    </location>
</feature>
<keyword evidence="1" id="KW-1133">Transmembrane helix</keyword>
<dbReference type="AlphaFoldDB" id="F4RLN7"/>
<reference evidence="3" key="1">
    <citation type="journal article" date="2011" name="Proc. Natl. Acad. Sci. U.S.A.">
        <title>Obligate biotrophy features unraveled by the genomic analysis of rust fungi.</title>
        <authorList>
            <person name="Duplessis S."/>
            <person name="Cuomo C.A."/>
            <person name="Lin Y.-C."/>
            <person name="Aerts A."/>
            <person name="Tisserant E."/>
            <person name="Veneault-Fourrey C."/>
            <person name="Joly D.L."/>
            <person name="Hacquard S."/>
            <person name="Amselem J."/>
            <person name="Cantarel B.L."/>
            <person name="Chiu R."/>
            <person name="Coutinho P.M."/>
            <person name="Feau N."/>
            <person name="Field M."/>
            <person name="Frey P."/>
            <person name="Gelhaye E."/>
            <person name="Goldberg J."/>
            <person name="Grabherr M.G."/>
            <person name="Kodira C.D."/>
            <person name="Kohler A."/>
            <person name="Kuees U."/>
            <person name="Lindquist E.A."/>
            <person name="Lucas S.M."/>
            <person name="Mago R."/>
            <person name="Mauceli E."/>
            <person name="Morin E."/>
            <person name="Murat C."/>
            <person name="Pangilinan J.L."/>
            <person name="Park R."/>
            <person name="Pearson M."/>
            <person name="Quesneville H."/>
            <person name="Rouhier N."/>
            <person name="Sakthikumar S."/>
            <person name="Salamov A.A."/>
            <person name="Schmutz J."/>
            <person name="Selles B."/>
            <person name="Shapiro H."/>
            <person name="Tanguay P."/>
            <person name="Tuskan G.A."/>
            <person name="Henrissat B."/>
            <person name="Van de Peer Y."/>
            <person name="Rouze P."/>
            <person name="Ellis J.G."/>
            <person name="Dodds P.N."/>
            <person name="Schein J.E."/>
            <person name="Zhong S."/>
            <person name="Hamelin R.C."/>
            <person name="Grigoriev I.V."/>
            <person name="Szabo L.J."/>
            <person name="Martin F."/>
        </authorList>
    </citation>
    <scope>NUCLEOTIDE SEQUENCE [LARGE SCALE GENOMIC DNA]</scope>
    <source>
        <strain evidence="3">98AG31 / pathotype 3-4-7</strain>
    </source>
</reference>
<dbReference type="InParanoid" id="F4RLN7"/>
<dbReference type="EMBL" id="GL883107">
    <property type="protein sequence ID" value="EGG06566.1"/>
    <property type="molecule type" value="Genomic_DNA"/>
</dbReference>
<keyword evidence="3" id="KW-1185">Reference proteome</keyword>
<dbReference type="HOGENOM" id="CLU_2942254_0_0_1"/>
<protein>
    <submittedName>
        <fullName evidence="2">Uncharacterized protein</fullName>
    </submittedName>
</protein>
<organism evidence="3">
    <name type="scientific">Melampsora larici-populina (strain 98AG31 / pathotype 3-4-7)</name>
    <name type="common">Poplar leaf rust fungus</name>
    <dbReference type="NCBI Taxonomy" id="747676"/>
    <lineage>
        <taxon>Eukaryota</taxon>
        <taxon>Fungi</taxon>
        <taxon>Dikarya</taxon>
        <taxon>Basidiomycota</taxon>
        <taxon>Pucciniomycotina</taxon>
        <taxon>Pucciniomycetes</taxon>
        <taxon>Pucciniales</taxon>
        <taxon>Melampsoraceae</taxon>
        <taxon>Melampsora</taxon>
    </lineage>
</organism>
<proteinExistence type="predicted"/>
<dbReference type="Proteomes" id="UP000001072">
    <property type="component" value="Unassembled WGS sequence"/>
</dbReference>
<dbReference type="KEGG" id="mlr:MELLADRAFT_86403"/>
<evidence type="ECO:0000256" key="1">
    <source>
        <dbReference type="SAM" id="Phobius"/>
    </source>
</evidence>
<keyword evidence="1" id="KW-0472">Membrane</keyword>
<dbReference type="VEuPathDB" id="FungiDB:MELLADRAFT_86403"/>